<evidence type="ECO:0000256" key="9">
    <source>
        <dbReference type="ARBA" id="ARBA00023136"/>
    </source>
</evidence>
<keyword evidence="8" id="KW-0342">GTP-binding</keyword>
<dbReference type="InterPro" id="IPR001245">
    <property type="entry name" value="Ser-Thr/Tyr_kinase_cat_dom"/>
</dbReference>
<dbReference type="Gene3D" id="1.10.510.10">
    <property type="entry name" value="Transferase(Phosphotransferase) domain 1"/>
    <property type="match status" value="1"/>
</dbReference>
<dbReference type="PRINTS" id="PR00255">
    <property type="entry name" value="NATPEPTIDER"/>
</dbReference>
<keyword evidence="4 14" id="KW-0812">Transmembrane</keyword>
<name>A0A2G9UVQ3_TELCI</name>
<evidence type="ECO:0000256" key="1">
    <source>
        <dbReference type="ARBA" id="ARBA00001436"/>
    </source>
</evidence>
<evidence type="ECO:0000259" key="15">
    <source>
        <dbReference type="PROSITE" id="PS50011"/>
    </source>
</evidence>
<keyword evidence="6" id="KW-0547">Nucleotide-binding</keyword>
<dbReference type="InterPro" id="IPR028082">
    <property type="entry name" value="Peripla_BP_I"/>
</dbReference>
<evidence type="ECO:0000256" key="13">
    <source>
        <dbReference type="ARBA" id="ARBA00023293"/>
    </source>
</evidence>
<evidence type="ECO:0000256" key="3">
    <source>
        <dbReference type="ARBA" id="ARBA00012202"/>
    </source>
</evidence>
<evidence type="ECO:0000256" key="10">
    <source>
        <dbReference type="ARBA" id="ARBA00023170"/>
    </source>
</evidence>
<dbReference type="InterPro" id="IPR011009">
    <property type="entry name" value="Kinase-like_dom_sf"/>
</dbReference>
<evidence type="ECO:0000313" key="16">
    <source>
        <dbReference type="EMBL" id="PIO74314.1"/>
    </source>
</evidence>
<dbReference type="Gene3D" id="3.40.50.2300">
    <property type="match status" value="2"/>
</dbReference>
<dbReference type="EC" id="4.6.1.2" evidence="3"/>
<evidence type="ECO:0000256" key="4">
    <source>
        <dbReference type="ARBA" id="ARBA00022692"/>
    </source>
</evidence>
<dbReference type="InterPro" id="IPR001828">
    <property type="entry name" value="ANF_lig-bd_rcpt"/>
</dbReference>
<dbReference type="GO" id="GO:0004016">
    <property type="term" value="F:adenylate cyclase activity"/>
    <property type="evidence" value="ECO:0007669"/>
    <property type="project" value="TreeGrafter"/>
</dbReference>
<dbReference type="GO" id="GO:0001653">
    <property type="term" value="F:peptide receptor activity"/>
    <property type="evidence" value="ECO:0007669"/>
    <property type="project" value="TreeGrafter"/>
</dbReference>
<comment type="catalytic activity">
    <reaction evidence="1">
        <text>GTP = 3',5'-cyclic GMP + diphosphate</text>
        <dbReference type="Rhea" id="RHEA:13665"/>
        <dbReference type="ChEBI" id="CHEBI:33019"/>
        <dbReference type="ChEBI" id="CHEBI:37565"/>
        <dbReference type="ChEBI" id="CHEBI:57746"/>
        <dbReference type="EC" id="4.6.1.2"/>
    </reaction>
</comment>
<organism evidence="16 17">
    <name type="scientific">Teladorsagia circumcincta</name>
    <name type="common">Brown stomach worm</name>
    <name type="synonym">Ostertagia circumcincta</name>
    <dbReference type="NCBI Taxonomy" id="45464"/>
    <lineage>
        <taxon>Eukaryota</taxon>
        <taxon>Metazoa</taxon>
        <taxon>Ecdysozoa</taxon>
        <taxon>Nematoda</taxon>
        <taxon>Chromadorea</taxon>
        <taxon>Rhabditida</taxon>
        <taxon>Rhabditina</taxon>
        <taxon>Rhabditomorpha</taxon>
        <taxon>Strongyloidea</taxon>
        <taxon>Trichostrongylidae</taxon>
        <taxon>Teladorsagia</taxon>
    </lineage>
</organism>
<dbReference type="InterPro" id="IPR000719">
    <property type="entry name" value="Prot_kinase_dom"/>
</dbReference>
<proteinExistence type="predicted"/>
<dbReference type="CDD" id="cd06352">
    <property type="entry name" value="PBP1_NPR_GC-like"/>
    <property type="match status" value="1"/>
</dbReference>
<keyword evidence="10 16" id="KW-0675">Receptor</keyword>
<dbReference type="SUPFAM" id="SSF53822">
    <property type="entry name" value="Periplasmic binding protein-like I"/>
    <property type="match status" value="1"/>
</dbReference>
<dbReference type="GO" id="GO:0007168">
    <property type="term" value="P:receptor guanylyl cyclase signaling pathway"/>
    <property type="evidence" value="ECO:0007669"/>
    <property type="project" value="TreeGrafter"/>
</dbReference>
<evidence type="ECO:0000256" key="6">
    <source>
        <dbReference type="ARBA" id="ARBA00022741"/>
    </source>
</evidence>
<dbReference type="PANTHER" id="PTHR11920">
    <property type="entry name" value="GUANYLYL CYCLASE"/>
    <property type="match status" value="1"/>
</dbReference>
<dbReference type="GO" id="GO:0004383">
    <property type="term" value="F:guanylate cyclase activity"/>
    <property type="evidence" value="ECO:0007669"/>
    <property type="project" value="UniProtKB-EC"/>
</dbReference>
<accession>A0A2G9UVQ3</accession>
<evidence type="ECO:0000256" key="2">
    <source>
        <dbReference type="ARBA" id="ARBA00004479"/>
    </source>
</evidence>
<evidence type="ECO:0000256" key="12">
    <source>
        <dbReference type="ARBA" id="ARBA00023239"/>
    </source>
</evidence>
<dbReference type="PROSITE" id="PS50011">
    <property type="entry name" value="PROTEIN_KINASE_DOM"/>
    <property type="match status" value="1"/>
</dbReference>
<dbReference type="GO" id="GO:0005525">
    <property type="term" value="F:GTP binding"/>
    <property type="evidence" value="ECO:0007669"/>
    <property type="project" value="UniProtKB-KW"/>
</dbReference>
<keyword evidence="7 14" id="KW-1133">Transmembrane helix</keyword>
<evidence type="ECO:0000256" key="5">
    <source>
        <dbReference type="ARBA" id="ARBA00022729"/>
    </source>
</evidence>
<dbReference type="InterPro" id="IPR050401">
    <property type="entry name" value="Cyclic_nucleotide_synthase"/>
</dbReference>
<evidence type="ECO:0000256" key="11">
    <source>
        <dbReference type="ARBA" id="ARBA00023180"/>
    </source>
</evidence>
<dbReference type="GO" id="GO:0004672">
    <property type="term" value="F:protein kinase activity"/>
    <property type="evidence" value="ECO:0007669"/>
    <property type="project" value="InterPro"/>
</dbReference>
<dbReference type="GO" id="GO:0005524">
    <property type="term" value="F:ATP binding"/>
    <property type="evidence" value="ECO:0007669"/>
    <property type="project" value="InterPro"/>
</dbReference>
<comment type="subcellular location">
    <subcellularLocation>
        <location evidence="2">Membrane</location>
        <topology evidence="2">Single-pass type I membrane protein</topology>
    </subcellularLocation>
</comment>
<dbReference type="SMART" id="SM00220">
    <property type="entry name" value="S_TKc"/>
    <property type="match status" value="1"/>
</dbReference>
<evidence type="ECO:0000256" key="8">
    <source>
        <dbReference type="ARBA" id="ARBA00023134"/>
    </source>
</evidence>
<keyword evidence="12" id="KW-0456">Lyase</keyword>
<keyword evidence="17" id="KW-1185">Reference proteome</keyword>
<dbReference type="PANTHER" id="PTHR11920:SF495">
    <property type="entry name" value="RECEPTOR-TYPE GUANYLATE CYCLASE GCY-7"/>
    <property type="match status" value="1"/>
</dbReference>
<dbReference type="AlphaFoldDB" id="A0A2G9UVQ3"/>
<evidence type="ECO:0000313" key="17">
    <source>
        <dbReference type="Proteomes" id="UP000230423"/>
    </source>
</evidence>
<dbReference type="GO" id="GO:0005886">
    <property type="term" value="C:plasma membrane"/>
    <property type="evidence" value="ECO:0007669"/>
    <property type="project" value="TreeGrafter"/>
</dbReference>
<dbReference type="OrthoDB" id="1890790at2759"/>
<dbReference type="Pfam" id="PF07714">
    <property type="entry name" value="PK_Tyr_Ser-Thr"/>
    <property type="match status" value="1"/>
</dbReference>
<keyword evidence="9 14" id="KW-0472">Membrane</keyword>
<dbReference type="EMBL" id="KZ345301">
    <property type="protein sequence ID" value="PIO74314.1"/>
    <property type="molecule type" value="Genomic_DNA"/>
</dbReference>
<evidence type="ECO:0000256" key="7">
    <source>
        <dbReference type="ARBA" id="ARBA00022989"/>
    </source>
</evidence>
<dbReference type="InterPro" id="IPR001170">
    <property type="entry name" value="ANPR/GUC"/>
</dbReference>
<feature type="domain" description="Protein kinase" evidence="15">
    <location>
        <begin position="440"/>
        <end position="703"/>
    </location>
</feature>
<dbReference type="Pfam" id="PF01094">
    <property type="entry name" value="ANF_receptor"/>
    <property type="match status" value="1"/>
</dbReference>
<dbReference type="Proteomes" id="UP000230423">
    <property type="component" value="Unassembled WGS sequence"/>
</dbReference>
<gene>
    <name evidence="16" type="ORF">TELCIR_03684</name>
</gene>
<protein>
    <recommendedName>
        <fullName evidence="3">guanylate cyclase</fullName>
        <ecNumber evidence="3">4.6.1.2</ecNumber>
    </recommendedName>
</protein>
<feature type="transmembrane region" description="Helical" evidence="14">
    <location>
        <begin position="406"/>
        <end position="432"/>
    </location>
</feature>
<evidence type="ECO:0000256" key="14">
    <source>
        <dbReference type="SAM" id="Phobius"/>
    </source>
</evidence>
<reference evidence="16 17" key="1">
    <citation type="submission" date="2015-09" db="EMBL/GenBank/DDBJ databases">
        <title>Draft genome of the parasitic nematode Teladorsagia circumcincta isolate WARC Sus (inbred).</title>
        <authorList>
            <person name="Mitreva M."/>
        </authorList>
    </citation>
    <scope>NUCLEOTIDE SEQUENCE [LARGE SCALE GENOMIC DNA]</scope>
    <source>
        <strain evidence="16 17">S</strain>
    </source>
</reference>
<dbReference type="SUPFAM" id="SSF56112">
    <property type="entry name" value="Protein kinase-like (PK-like)"/>
    <property type="match status" value="1"/>
</dbReference>
<keyword evidence="11" id="KW-0325">Glycoprotein</keyword>
<keyword evidence="13" id="KW-0141">cGMP biosynthesis</keyword>
<sequence>MYEALKLASGRTLNVGLMFVDGDPSMEIAIGYRFTVRFDQCIEIMAAGLTVELIRDLNVDAIIGPTCSYPAIISSLTAGFYNIPLFTWGLSTSAALDSMLRFPTTGLLSVNSLSLGIAIRFVMTSFAWNQFAFVYSNVDDDEKCDVMKTDVQTAISLTDEVTISSISEMKDLQPDTIIRTLGNISTRARIVVVCLAEGNGQKRTFILAAKDGGFLTNDYLFIFADTKSKGYTMPLAGGKERKLWVDIKSQNDGRDDEAEKAFGQTLTITDHMGSGAINDDYKNFSQLVVSRMKEAPFNCIEECKGEEYSAASVYAGQLHDAFYTYARALNVSLQTDPNAYRNGSKLFDNVMMKFQGISGPVEISKNGTRKPVFYLDGLDGSGVQILYGTVAIDGYKGCPISFSEQYLIWIIVGGIIILAVIIIIIVVVCYMIQRKEEERLNQMWRIPFISLESVTKKKECVAAMKHEARIQLDSHDHLEMRKMRELENDNVNRFLGLCLDGPQLISIWKYCSRGSLNDVITRGSTTMDNIFVFSLIRDIANGLFFVHHSFMEYHGFLTSKCCLVDDRWQAKISDYGLRKMRVYDKRLPEDLLWTAPEVLRKDDMIGSKEADIYSFGIICAQLVTKTSAWDLDNRTEDASEILYLVKKGGHNQERPSLGGKEDFETNPALLHLIRDCWTERPSERPSINMVKSNLKSINTNKYCIEQYS</sequence>
<keyword evidence="5" id="KW-0732">Signal</keyword>